<dbReference type="RefSeq" id="WP_076818814.1">
    <property type="nucleotide sequence ID" value="NZ_MOMC01000043.1"/>
</dbReference>
<reference evidence="2" key="1">
    <citation type="submission" date="2016-10" db="EMBL/GenBank/DDBJ databases">
        <title>Frankia sp. NRRL B-16386 Genome sequencing.</title>
        <authorList>
            <person name="Ghodhbane-Gtari F."/>
            <person name="Swanson E."/>
            <person name="Gueddou A."/>
            <person name="Hezbri K."/>
            <person name="Ktari K."/>
            <person name="Nouioui I."/>
            <person name="Morris K."/>
            <person name="Simpson S."/>
            <person name="Abebe-Akele F."/>
            <person name="Thomas K."/>
            <person name="Gtari M."/>
            <person name="Tisa L.S."/>
        </authorList>
    </citation>
    <scope>NUCLEOTIDE SEQUENCE [LARGE SCALE GENOMIC DNA]</scope>
    <source>
        <strain evidence="2">NRRL B-16386</strain>
    </source>
</reference>
<dbReference type="EMBL" id="MOMC01000043">
    <property type="protein sequence ID" value="ONH28004.1"/>
    <property type="molecule type" value="Genomic_DNA"/>
</dbReference>
<accession>A0A1V2I7I2</accession>
<gene>
    <name evidence="1" type="ORF">BL253_20585</name>
</gene>
<organism evidence="1 2">
    <name type="scientific">Pseudofrankia asymbiotica</name>
    <dbReference type="NCBI Taxonomy" id="1834516"/>
    <lineage>
        <taxon>Bacteria</taxon>
        <taxon>Bacillati</taxon>
        <taxon>Actinomycetota</taxon>
        <taxon>Actinomycetes</taxon>
        <taxon>Frankiales</taxon>
        <taxon>Frankiaceae</taxon>
        <taxon>Pseudofrankia</taxon>
    </lineage>
</organism>
<comment type="caution">
    <text evidence="1">The sequence shown here is derived from an EMBL/GenBank/DDBJ whole genome shotgun (WGS) entry which is preliminary data.</text>
</comment>
<proteinExistence type="predicted"/>
<dbReference type="InterPro" id="IPR036188">
    <property type="entry name" value="FAD/NAD-bd_sf"/>
</dbReference>
<keyword evidence="2" id="KW-1185">Reference proteome</keyword>
<dbReference type="STRING" id="1834516.BL253_20585"/>
<sequence>MEWISDYVADLDRRGVVATEPLPRAQDDWVEHVNTVADLTLFPVTSPSAAPATWPARAVHRA</sequence>
<dbReference type="Proteomes" id="UP000188929">
    <property type="component" value="Unassembled WGS sequence"/>
</dbReference>
<evidence type="ECO:0000313" key="1">
    <source>
        <dbReference type="EMBL" id="ONH28004.1"/>
    </source>
</evidence>
<dbReference type="Gene3D" id="3.50.50.60">
    <property type="entry name" value="FAD/NAD(P)-binding domain"/>
    <property type="match status" value="1"/>
</dbReference>
<name>A0A1V2I7I2_9ACTN</name>
<dbReference type="AlphaFoldDB" id="A0A1V2I7I2"/>
<evidence type="ECO:0000313" key="2">
    <source>
        <dbReference type="Proteomes" id="UP000188929"/>
    </source>
</evidence>
<protein>
    <submittedName>
        <fullName evidence="1">Uncharacterized protein</fullName>
    </submittedName>
</protein>